<dbReference type="Pfam" id="PF12801">
    <property type="entry name" value="Fer4_5"/>
    <property type="match status" value="2"/>
</dbReference>
<reference evidence="11" key="1">
    <citation type="submission" date="2017-02" db="EMBL/GenBank/DDBJ databases">
        <title>Comparative genomics and description of representatives of a novel lineage of planctomycetes thriving in anoxic sediments.</title>
        <authorList>
            <person name="Spring S."/>
            <person name="Bunk B."/>
            <person name="Sproer C."/>
        </authorList>
    </citation>
    <scope>NUCLEOTIDE SEQUENCE [LARGE SCALE GENOMIC DNA]</scope>
    <source>
        <strain evidence="11">ST-NAGAB-D1</strain>
    </source>
</reference>
<dbReference type="Proteomes" id="UP000189674">
    <property type="component" value="Chromosome"/>
</dbReference>
<name>A0A1U9NK64_9BACT</name>
<keyword evidence="5" id="KW-0408">Iron</keyword>
<keyword evidence="3" id="KW-0479">Metal-binding</keyword>
<evidence type="ECO:0000256" key="8">
    <source>
        <dbReference type="SAM" id="Phobius"/>
    </source>
</evidence>
<dbReference type="InterPro" id="IPR017896">
    <property type="entry name" value="4Fe4S_Fe-S-bd"/>
</dbReference>
<keyword evidence="6" id="KW-0411">Iron-sulfur</keyword>
<gene>
    <name evidence="10" type="primary">yccM_3</name>
    <name evidence="10" type="ORF">STSP2_01360</name>
</gene>
<keyword evidence="8" id="KW-1133">Transmembrane helix</keyword>
<dbReference type="SUPFAM" id="SSF54862">
    <property type="entry name" value="4Fe-4S ferredoxins"/>
    <property type="match status" value="1"/>
</dbReference>
<dbReference type="AlphaFoldDB" id="A0A1U9NK64"/>
<feature type="domain" description="4Fe-4S ferredoxin-type" evidence="9">
    <location>
        <begin position="208"/>
        <end position="238"/>
    </location>
</feature>
<protein>
    <submittedName>
        <fullName evidence="10">Putative electron transport protein YccM</fullName>
    </submittedName>
</protein>
<feature type="transmembrane region" description="Helical" evidence="8">
    <location>
        <begin position="122"/>
        <end position="139"/>
    </location>
</feature>
<evidence type="ECO:0000256" key="5">
    <source>
        <dbReference type="ARBA" id="ARBA00023004"/>
    </source>
</evidence>
<dbReference type="GO" id="GO:0051539">
    <property type="term" value="F:4 iron, 4 sulfur cluster binding"/>
    <property type="evidence" value="ECO:0007669"/>
    <property type="project" value="UniProtKB-KW"/>
</dbReference>
<feature type="transmembrane region" description="Helical" evidence="8">
    <location>
        <begin position="73"/>
        <end position="101"/>
    </location>
</feature>
<dbReference type="PROSITE" id="PS51379">
    <property type="entry name" value="4FE4S_FER_2"/>
    <property type="match status" value="1"/>
</dbReference>
<dbReference type="PANTHER" id="PTHR30176:SF3">
    <property type="entry name" value="FERREDOXIN-TYPE PROTEIN NAPH"/>
    <property type="match status" value="1"/>
</dbReference>
<keyword evidence="2" id="KW-0004">4Fe-4S</keyword>
<organism evidence="10 11">
    <name type="scientific">Anaerohalosphaera lusitana</name>
    <dbReference type="NCBI Taxonomy" id="1936003"/>
    <lineage>
        <taxon>Bacteria</taxon>
        <taxon>Pseudomonadati</taxon>
        <taxon>Planctomycetota</taxon>
        <taxon>Phycisphaerae</taxon>
        <taxon>Sedimentisphaerales</taxon>
        <taxon>Anaerohalosphaeraceae</taxon>
        <taxon>Anaerohalosphaera</taxon>
    </lineage>
</organism>
<keyword evidence="1" id="KW-0813">Transport</keyword>
<dbReference type="EMBL" id="CP019791">
    <property type="protein sequence ID" value="AQT68205.1"/>
    <property type="molecule type" value="Genomic_DNA"/>
</dbReference>
<dbReference type="PANTHER" id="PTHR30176">
    <property type="entry name" value="FERREDOXIN-TYPE PROTEIN NAPH"/>
    <property type="match status" value="1"/>
</dbReference>
<keyword evidence="4" id="KW-0249">Electron transport</keyword>
<dbReference type="InterPro" id="IPR051684">
    <property type="entry name" value="Electron_Trans/Redox"/>
</dbReference>
<evidence type="ECO:0000256" key="2">
    <source>
        <dbReference type="ARBA" id="ARBA00022485"/>
    </source>
</evidence>
<dbReference type="KEGG" id="alus:STSP2_01360"/>
<dbReference type="GO" id="GO:0046872">
    <property type="term" value="F:metal ion binding"/>
    <property type="evidence" value="ECO:0007669"/>
    <property type="project" value="UniProtKB-KW"/>
</dbReference>
<keyword evidence="8" id="KW-0472">Membrane</keyword>
<dbReference type="GO" id="GO:0005886">
    <property type="term" value="C:plasma membrane"/>
    <property type="evidence" value="ECO:0007669"/>
    <property type="project" value="TreeGrafter"/>
</dbReference>
<evidence type="ECO:0000259" key="9">
    <source>
        <dbReference type="PROSITE" id="PS51379"/>
    </source>
</evidence>
<proteinExistence type="predicted"/>
<dbReference type="STRING" id="1936003.STSP2_01360"/>
<evidence type="ECO:0000256" key="3">
    <source>
        <dbReference type="ARBA" id="ARBA00022723"/>
    </source>
</evidence>
<feature type="region of interest" description="Disordered" evidence="7">
    <location>
        <begin position="262"/>
        <end position="283"/>
    </location>
</feature>
<evidence type="ECO:0000256" key="6">
    <source>
        <dbReference type="ARBA" id="ARBA00023014"/>
    </source>
</evidence>
<feature type="transmembrane region" description="Helical" evidence="8">
    <location>
        <begin position="159"/>
        <end position="185"/>
    </location>
</feature>
<sequence length="283" mass="31381">MSMAEKSKSRKFFEKIVPWRMWFQTAFLLVWLDPMGMRMHSVCSPVFHCYACPLSTFACPIGVMAQFSAIQMIPFVAIGTVVAIGALFGAMVCGWMCPFGLMQDLAAKMKTPRWRIPAWMGHFRYVVLIGTVFAIPYFFGSSDPLFICSWCPAGGLEAALLRGIVPNMLKVTVVVLFVGAIFFTVRPWCRVLCPLGAMFGFLNRFSILSMKLDDYKCTSCKRCHSMCSYGHVPDKSPNSSQCIRCLECTKCGTQALEMGTVFDKGGGEKSDSGTDEDSKKAGE</sequence>
<evidence type="ECO:0000256" key="1">
    <source>
        <dbReference type="ARBA" id="ARBA00022448"/>
    </source>
</evidence>
<accession>A0A1U9NK64</accession>
<keyword evidence="8" id="KW-0812">Transmembrane</keyword>
<keyword evidence="11" id="KW-1185">Reference proteome</keyword>
<evidence type="ECO:0000313" key="11">
    <source>
        <dbReference type="Proteomes" id="UP000189674"/>
    </source>
</evidence>
<evidence type="ECO:0000313" key="10">
    <source>
        <dbReference type="EMBL" id="AQT68205.1"/>
    </source>
</evidence>
<evidence type="ECO:0000256" key="7">
    <source>
        <dbReference type="SAM" id="MobiDB-lite"/>
    </source>
</evidence>
<evidence type="ECO:0000256" key="4">
    <source>
        <dbReference type="ARBA" id="ARBA00022982"/>
    </source>
</evidence>
<feature type="compositionally biased region" description="Basic and acidic residues" evidence="7">
    <location>
        <begin position="265"/>
        <end position="283"/>
    </location>
</feature>